<comment type="pathway">
    <text evidence="15">Steroid metabolism; ergosterol biosynthesis.</text>
</comment>
<feature type="transmembrane region" description="Helical" evidence="18">
    <location>
        <begin position="302"/>
        <end position="319"/>
    </location>
</feature>
<dbReference type="Proteomes" id="UP000007241">
    <property type="component" value="Unassembled WGS sequence"/>
</dbReference>
<dbReference type="EC" id="1.3.1.71" evidence="16"/>
<dbReference type="AlphaFoldDB" id="F4P8F7"/>
<keyword evidence="11" id="KW-0443">Lipid metabolism</keyword>
<sequence>MPSNTDHDIIFEFGGPVGVTFMMGGFPLLMYYFWICIEYYNGVLVAPANWDDLQPFLFRMIEHVAMGAAPSWWAFTVYGMLVAFQAVLAVTMPGPVVKGLPIPSLGNRQLEYLCNGLSSFYVTIATSVILHTTGIFPLESIIDRIGELMTISIIFGFAITLITYTVTIMKKKQFRMSGYFMYDLFMGAVLNPRLGPLDLKMFSEIRIPWVVLFYISVSALMKEYQMKGYASPSVWFMVIAHFLYVNACMKGEECIPTTWDIFYEKWGFMLIFWNMSGVPFTYCYAALYLVKTEAGRNLHIPITLIIILFAVLFVAYYIWDTANSQKNRFRMSIAGTYIPRATFPQLPWSTLENPKYITTERGSPLLTSGWWGMARKIHYTADLAMALTWGLATGFSSVIPYFYFFFFLIVMIHRTIRDMERCSKKYGADWDEYCRIVPYIFIPFVF</sequence>
<evidence type="ECO:0000256" key="5">
    <source>
        <dbReference type="ARBA" id="ARBA00022824"/>
    </source>
</evidence>
<feature type="transmembrane region" description="Helical" evidence="18">
    <location>
        <begin position="112"/>
        <end position="136"/>
    </location>
</feature>
<keyword evidence="4 18" id="KW-0812">Transmembrane</keyword>
<dbReference type="Gene3D" id="1.20.120.1630">
    <property type="match status" value="1"/>
</dbReference>
<keyword evidence="14" id="KW-0753">Steroid metabolism</keyword>
<evidence type="ECO:0000256" key="11">
    <source>
        <dbReference type="ARBA" id="ARBA00023098"/>
    </source>
</evidence>
<keyword evidence="20" id="KW-1185">Reference proteome</keyword>
<accession>F4P8F7</accession>
<evidence type="ECO:0000256" key="4">
    <source>
        <dbReference type="ARBA" id="ARBA00022692"/>
    </source>
</evidence>
<evidence type="ECO:0000313" key="20">
    <source>
        <dbReference type="Proteomes" id="UP000007241"/>
    </source>
</evidence>
<dbReference type="FunFam" id="1.20.120.1630:FF:000003">
    <property type="entry name" value="C-24(28) sterol reductase"/>
    <property type="match status" value="1"/>
</dbReference>
<dbReference type="FunCoup" id="F4P8F7">
    <property type="interactions" value="35"/>
</dbReference>
<evidence type="ECO:0000256" key="10">
    <source>
        <dbReference type="ARBA" id="ARBA00023011"/>
    </source>
</evidence>
<dbReference type="EMBL" id="GL882888">
    <property type="protein sequence ID" value="EGF78611.1"/>
    <property type="molecule type" value="Genomic_DNA"/>
</dbReference>
<dbReference type="OrthoDB" id="5326588at2759"/>
<keyword evidence="6" id="KW-0521">NADP</keyword>
<dbReference type="PANTHER" id="PTHR21257">
    <property type="entry name" value="DELTA(14)-STEROL REDUCTASE"/>
    <property type="match status" value="1"/>
</dbReference>
<name>F4P8F7_BATDJ</name>
<dbReference type="InParanoid" id="F4P8F7"/>
<evidence type="ECO:0000256" key="12">
    <source>
        <dbReference type="ARBA" id="ARBA00023136"/>
    </source>
</evidence>
<feature type="transmembrane region" description="Helical" evidence="18">
    <location>
        <begin position="70"/>
        <end position="91"/>
    </location>
</feature>
<comment type="subcellular location">
    <subcellularLocation>
        <location evidence="1">Endoplasmic reticulum membrane</location>
        <topology evidence="1">Multi-pass membrane protein</topology>
    </subcellularLocation>
</comment>
<evidence type="ECO:0000256" key="3">
    <source>
        <dbReference type="ARBA" id="ARBA00022516"/>
    </source>
</evidence>
<keyword evidence="12 18" id="KW-0472">Membrane</keyword>
<dbReference type="InterPro" id="IPR018083">
    <property type="entry name" value="Sterol_reductase_CS"/>
</dbReference>
<evidence type="ECO:0000256" key="16">
    <source>
        <dbReference type="ARBA" id="ARBA00038892"/>
    </source>
</evidence>
<dbReference type="STRING" id="684364.F4P8F7"/>
<feature type="transmembrane region" description="Helical" evidence="18">
    <location>
        <begin position="148"/>
        <end position="167"/>
    </location>
</feature>
<feature type="transmembrane region" description="Helical" evidence="18">
    <location>
        <begin position="266"/>
        <end position="290"/>
    </location>
</feature>
<protein>
    <recommendedName>
        <fullName evidence="16">Delta(24(24(1)))-sterol reductase</fullName>
        <ecNumber evidence="16">1.3.1.71</ecNumber>
    </recommendedName>
</protein>
<dbReference type="HOGENOM" id="CLU_015631_3_1_1"/>
<evidence type="ECO:0000256" key="6">
    <source>
        <dbReference type="ARBA" id="ARBA00022857"/>
    </source>
</evidence>
<dbReference type="GeneID" id="18236742"/>
<dbReference type="GO" id="GO:0000246">
    <property type="term" value="F:Delta24(24-1) sterol reductase activity"/>
    <property type="evidence" value="ECO:0000318"/>
    <property type="project" value="GO_Central"/>
</dbReference>
<dbReference type="PROSITE" id="PS01018">
    <property type="entry name" value="STEROL_REDUCT_2"/>
    <property type="match status" value="1"/>
</dbReference>
<keyword evidence="9" id="KW-0560">Oxidoreductase</keyword>
<evidence type="ECO:0000256" key="1">
    <source>
        <dbReference type="ARBA" id="ARBA00004477"/>
    </source>
</evidence>
<keyword evidence="7" id="KW-0752">Steroid biosynthesis</keyword>
<evidence type="ECO:0000256" key="14">
    <source>
        <dbReference type="ARBA" id="ARBA00023221"/>
    </source>
</evidence>
<dbReference type="OMA" id="QLPYFCN"/>
<evidence type="ECO:0000256" key="17">
    <source>
        <dbReference type="ARBA" id="ARBA00048918"/>
    </source>
</evidence>
<organism evidence="19 20">
    <name type="scientific">Batrachochytrium dendrobatidis (strain JAM81 / FGSC 10211)</name>
    <name type="common">Frog chytrid fungus</name>
    <dbReference type="NCBI Taxonomy" id="684364"/>
    <lineage>
        <taxon>Eukaryota</taxon>
        <taxon>Fungi</taxon>
        <taxon>Fungi incertae sedis</taxon>
        <taxon>Chytridiomycota</taxon>
        <taxon>Chytridiomycota incertae sedis</taxon>
        <taxon>Chytridiomycetes</taxon>
        <taxon>Rhizophydiales</taxon>
        <taxon>Rhizophydiales incertae sedis</taxon>
        <taxon>Batrachochytrium</taxon>
    </lineage>
</organism>
<evidence type="ECO:0000256" key="7">
    <source>
        <dbReference type="ARBA" id="ARBA00022955"/>
    </source>
</evidence>
<evidence type="ECO:0000256" key="9">
    <source>
        <dbReference type="ARBA" id="ARBA00023002"/>
    </source>
</evidence>
<evidence type="ECO:0000256" key="18">
    <source>
        <dbReference type="SAM" id="Phobius"/>
    </source>
</evidence>
<dbReference type="InterPro" id="IPR001171">
    <property type="entry name" value="ERG24_DHCR-like"/>
</dbReference>
<evidence type="ECO:0000256" key="8">
    <source>
        <dbReference type="ARBA" id="ARBA00022989"/>
    </source>
</evidence>
<dbReference type="PANTHER" id="PTHR21257:SF31">
    <property type="entry name" value="DELTA(24(24(1)))-STEROL REDUCTASE ERG4"/>
    <property type="match status" value="1"/>
</dbReference>
<feature type="transmembrane region" description="Helical" evidence="18">
    <location>
        <begin position="228"/>
        <end position="246"/>
    </location>
</feature>
<evidence type="ECO:0000256" key="13">
    <source>
        <dbReference type="ARBA" id="ARBA00023166"/>
    </source>
</evidence>
<dbReference type="Pfam" id="PF01222">
    <property type="entry name" value="ERG4_ERG24"/>
    <property type="match status" value="1"/>
</dbReference>
<keyword evidence="3" id="KW-0444">Lipid biosynthesis</keyword>
<gene>
    <name evidence="19" type="ORF">BATDEDRAFT_12887</name>
</gene>
<dbReference type="RefSeq" id="XP_006680611.1">
    <property type="nucleotide sequence ID" value="XM_006680548.1"/>
</dbReference>
<dbReference type="GO" id="GO:0005789">
    <property type="term" value="C:endoplasmic reticulum membrane"/>
    <property type="evidence" value="ECO:0000318"/>
    <property type="project" value="GO_Central"/>
</dbReference>
<reference evidence="19 20" key="1">
    <citation type="submission" date="2009-12" db="EMBL/GenBank/DDBJ databases">
        <title>The draft genome of Batrachochytrium dendrobatidis.</title>
        <authorList>
            <consortium name="US DOE Joint Genome Institute (JGI-PGF)"/>
            <person name="Kuo A."/>
            <person name="Salamov A."/>
            <person name="Schmutz J."/>
            <person name="Lucas S."/>
            <person name="Pitluck S."/>
            <person name="Rosenblum E."/>
            <person name="Stajich J."/>
            <person name="Eisen M."/>
            <person name="Grigoriev I.V."/>
        </authorList>
    </citation>
    <scope>NUCLEOTIDE SEQUENCE [LARGE SCALE GENOMIC DNA]</scope>
    <source>
        <strain evidence="20">JAM81 / FGSC 10211</strain>
    </source>
</reference>
<keyword evidence="5" id="KW-0256">Endoplasmic reticulum</keyword>
<keyword evidence="13" id="KW-1207">Sterol metabolism</keyword>
<dbReference type="PROSITE" id="PS01017">
    <property type="entry name" value="STEROL_REDUCT_1"/>
    <property type="match status" value="1"/>
</dbReference>
<feature type="transmembrane region" description="Helical" evidence="18">
    <location>
        <begin position="389"/>
        <end position="412"/>
    </location>
</feature>
<keyword evidence="10" id="KW-0756">Sterol biosynthesis</keyword>
<keyword evidence="8 18" id="KW-1133">Transmembrane helix</keyword>
<comment type="catalytic activity">
    <reaction evidence="17">
        <text>ergosterol + NADP(+) = ergosta-5,7,22,24(28)-tetraen-3beta-ol + NADPH + H(+)</text>
        <dbReference type="Rhea" id="RHEA:18501"/>
        <dbReference type="ChEBI" id="CHEBI:15378"/>
        <dbReference type="ChEBI" id="CHEBI:16933"/>
        <dbReference type="ChEBI" id="CHEBI:18249"/>
        <dbReference type="ChEBI" id="CHEBI:57783"/>
        <dbReference type="ChEBI" id="CHEBI:58349"/>
        <dbReference type="EC" id="1.3.1.71"/>
    </reaction>
    <physiologicalReaction direction="right-to-left" evidence="17">
        <dbReference type="Rhea" id="RHEA:18503"/>
    </physiologicalReaction>
</comment>
<proteinExistence type="inferred from homology"/>
<evidence type="ECO:0000256" key="2">
    <source>
        <dbReference type="ARBA" id="ARBA00005402"/>
    </source>
</evidence>
<evidence type="ECO:0000313" key="19">
    <source>
        <dbReference type="EMBL" id="EGF78611.1"/>
    </source>
</evidence>
<comment type="similarity">
    <text evidence="2">Belongs to the ERG4/ERG24 family.</text>
</comment>
<dbReference type="GO" id="GO:0006696">
    <property type="term" value="P:ergosterol biosynthetic process"/>
    <property type="evidence" value="ECO:0000318"/>
    <property type="project" value="GO_Central"/>
</dbReference>
<evidence type="ECO:0000256" key="15">
    <source>
        <dbReference type="ARBA" id="ARBA00029435"/>
    </source>
</evidence>